<keyword evidence="2" id="KW-1185">Reference proteome</keyword>
<name>A0A4Y2WHP6_ARAVE</name>
<sequence length="94" mass="10767">MAVVLFFRCKTGHHERFHAKTDRKCEKPLRIGTVWSVRLDIQQVRISIAPFGLTAQKSTPAGESTWVWAKWGDWSAWVTKEIAEGESRGNHMSQ</sequence>
<accession>A0A4Y2WHP6</accession>
<protein>
    <submittedName>
        <fullName evidence="1">Uncharacterized protein</fullName>
    </submittedName>
</protein>
<dbReference type="AlphaFoldDB" id="A0A4Y2WHP6"/>
<dbReference type="EMBL" id="BGPR01059985">
    <property type="protein sequence ID" value="GBO35942.1"/>
    <property type="molecule type" value="Genomic_DNA"/>
</dbReference>
<reference evidence="1 2" key="1">
    <citation type="journal article" date="2019" name="Sci. Rep.">
        <title>Orb-weaving spider Araneus ventricosus genome elucidates the spidroin gene catalogue.</title>
        <authorList>
            <person name="Kono N."/>
            <person name="Nakamura H."/>
            <person name="Ohtoshi R."/>
            <person name="Moran D.A.P."/>
            <person name="Shinohara A."/>
            <person name="Yoshida Y."/>
            <person name="Fujiwara M."/>
            <person name="Mori M."/>
            <person name="Tomita M."/>
            <person name="Arakawa K."/>
        </authorList>
    </citation>
    <scope>NUCLEOTIDE SEQUENCE [LARGE SCALE GENOMIC DNA]</scope>
</reference>
<dbReference type="Proteomes" id="UP000499080">
    <property type="component" value="Unassembled WGS sequence"/>
</dbReference>
<proteinExistence type="predicted"/>
<gene>
    <name evidence="1" type="ORF">AVEN_37694_1</name>
</gene>
<comment type="caution">
    <text evidence="1">The sequence shown here is derived from an EMBL/GenBank/DDBJ whole genome shotgun (WGS) entry which is preliminary data.</text>
</comment>
<evidence type="ECO:0000313" key="2">
    <source>
        <dbReference type="Proteomes" id="UP000499080"/>
    </source>
</evidence>
<organism evidence="1 2">
    <name type="scientific">Araneus ventricosus</name>
    <name type="common">Orbweaver spider</name>
    <name type="synonym">Epeira ventricosa</name>
    <dbReference type="NCBI Taxonomy" id="182803"/>
    <lineage>
        <taxon>Eukaryota</taxon>
        <taxon>Metazoa</taxon>
        <taxon>Ecdysozoa</taxon>
        <taxon>Arthropoda</taxon>
        <taxon>Chelicerata</taxon>
        <taxon>Arachnida</taxon>
        <taxon>Araneae</taxon>
        <taxon>Araneomorphae</taxon>
        <taxon>Entelegynae</taxon>
        <taxon>Araneoidea</taxon>
        <taxon>Araneidae</taxon>
        <taxon>Araneus</taxon>
    </lineage>
</organism>
<evidence type="ECO:0000313" key="1">
    <source>
        <dbReference type="EMBL" id="GBO35942.1"/>
    </source>
</evidence>